<gene>
    <name evidence="4" type="ORF">IAI61_09060</name>
</gene>
<feature type="domain" description="FAD-binding PCMH-type" evidence="3">
    <location>
        <begin position="1"/>
        <end position="181"/>
    </location>
</feature>
<evidence type="ECO:0000256" key="1">
    <source>
        <dbReference type="ARBA" id="ARBA00022630"/>
    </source>
</evidence>
<keyword evidence="2" id="KW-0274">FAD</keyword>
<dbReference type="Proteomes" id="UP001518989">
    <property type="component" value="Unassembled WGS sequence"/>
</dbReference>
<reference evidence="4 5" key="1">
    <citation type="submission" date="2020-09" db="EMBL/GenBank/DDBJ databases">
        <title>Roseomonas.</title>
        <authorList>
            <person name="Zhu W."/>
        </authorList>
    </citation>
    <scope>NUCLEOTIDE SEQUENCE [LARGE SCALE GENOMIC DNA]</scope>
    <source>
        <strain evidence="4 5">573</strain>
    </source>
</reference>
<dbReference type="PANTHER" id="PTHR11748">
    <property type="entry name" value="D-LACTATE DEHYDROGENASE"/>
    <property type="match status" value="1"/>
</dbReference>
<evidence type="ECO:0000256" key="2">
    <source>
        <dbReference type="ARBA" id="ARBA00022827"/>
    </source>
</evidence>
<dbReference type="InterPro" id="IPR006094">
    <property type="entry name" value="Oxid_FAD_bind_N"/>
</dbReference>
<comment type="caution">
    <text evidence="4">The sequence shown here is derived from an EMBL/GenBank/DDBJ whole genome shotgun (WGS) entry which is preliminary data.</text>
</comment>
<dbReference type="PANTHER" id="PTHR11748:SF103">
    <property type="entry name" value="GLYCOLATE OXIDASE SUBUNIT GLCE"/>
    <property type="match status" value="1"/>
</dbReference>
<dbReference type="InterPro" id="IPR016166">
    <property type="entry name" value="FAD-bd_PCMH"/>
</dbReference>
<name>A0ABS3KNZ0_9PROT</name>
<evidence type="ECO:0000259" key="3">
    <source>
        <dbReference type="PROSITE" id="PS51387"/>
    </source>
</evidence>
<accession>A0ABS3KNZ0</accession>
<dbReference type="RefSeq" id="WP_207416692.1">
    <property type="nucleotide sequence ID" value="NZ_CP061177.1"/>
</dbReference>
<dbReference type="InterPro" id="IPR016169">
    <property type="entry name" value="FAD-bd_PCMH_sub2"/>
</dbReference>
<keyword evidence="5" id="KW-1185">Reference proteome</keyword>
<sequence>MNLRPSDEAGVVEAVRAAVADRAPLAVQGNGTKRGSLRPVQAARTLSTAGLSGITLYHPAEMVLSARAGTPIPEIEAALAGHRQMLLAEPPDFSALLGTTAPATLGGLVAANLSGPRRIFASGAMRDHVLGVRAVTGHAEVVRSGGRVHKNVTGLDLCKLLAGSHGTLGILTEITLKVAPRAEAGASLLVAVASLEQGVAALSAALGSPFGVTGAALLPGAGGAAALLRLEDFAEFLPHRVAALRRVLDRFGAIEVLDGEASAARWREVRDARPLAPLGAEEALWRLSVRPQAGPGVAAALAEGFGARLLLDWGGGLVWAAGPATQAAHATVMRAAAAARGTFTLFHAPDALRAAVPVIPPEPAALAAIGARVKAAMDPAGVLNPGRMRAGA</sequence>
<dbReference type="Gene3D" id="3.30.465.10">
    <property type="match status" value="1"/>
</dbReference>
<dbReference type="InterPro" id="IPR036318">
    <property type="entry name" value="FAD-bd_PCMH-like_sf"/>
</dbReference>
<proteinExistence type="predicted"/>
<protein>
    <submittedName>
        <fullName evidence="4">FAD-binding protein</fullName>
    </submittedName>
</protein>
<keyword evidence="1" id="KW-0285">Flavoprotein</keyword>
<dbReference type="EMBL" id="JACTNG010000004">
    <property type="protein sequence ID" value="MBO1079179.1"/>
    <property type="molecule type" value="Genomic_DNA"/>
</dbReference>
<dbReference type="Pfam" id="PF01565">
    <property type="entry name" value="FAD_binding_4"/>
    <property type="match status" value="1"/>
</dbReference>
<dbReference type="SUPFAM" id="SSF56176">
    <property type="entry name" value="FAD-binding/transporter-associated domain-like"/>
    <property type="match status" value="1"/>
</dbReference>
<dbReference type="SUPFAM" id="SSF55103">
    <property type="entry name" value="FAD-linked oxidases, C-terminal domain"/>
    <property type="match status" value="1"/>
</dbReference>
<organism evidence="4 5">
    <name type="scientific">Roseomonas haemaphysalidis</name>
    <dbReference type="NCBI Taxonomy" id="2768162"/>
    <lineage>
        <taxon>Bacteria</taxon>
        <taxon>Pseudomonadati</taxon>
        <taxon>Pseudomonadota</taxon>
        <taxon>Alphaproteobacteria</taxon>
        <taxon>Acetobacterales</taxon>
        <taxon>Roseomonadaceae</taxon>
        <taxon>Roseomonas</taxon>
    </lineage>
</organism>
<dbReference type="PROSITE" id="PS51387">
    <property type="entry name" value="FAD_PCMH"/>
    <property type="match status" value="1"/>
</dbReference>
<evidence type="ECO:0000313" key="4">
    <source>
        <dbReference type="EMBL" id="MBO1079179.1"/>
    </source>
</evidence>
<evidence type="ECO:0000313" key="5">
    <source>
        <dbReference type="Proteomes" id="UP001518989"/>
    </source>
</evidence>
<dbReference type="InterPro" id="IPR016164">
    <property type="entry name" value="FAD-linked_Oxase-like_C"/>
</dbReference>